<organism evidence="14 15">
    <name type="scientific">Lomentospora prolificans</name>
    <dbReference type="NCBI Taxonomy" id="41688"/>
    <lineage>
        <taxon>Eukaryota</taxon>
        <taxon>Fungi</taxon>
        <taxon>Dikarya</taxon>
        <taxon>Ascomycota</taxon>
        <taxon>Pezizomycotina</taxon>
        <taxon>Sordariomycetes</taxon>
        <taxon>Hypocreomycetidae</taxon>
        <taxon>Microascales</taxon>
        <taxon>Microascaceae</taxon>
        <taxon>Lomentospora</taxon>
    </lineage>
</organism>
<dbReference type="Pfam" id="PF19302">
    <property type="entry name" value="DUF5915"/>
    <property type="match status" value="1"/>
</dbReference>
<comment type="similarity">
    <text evidence="1">Belongs to the class-I aminoacyl-tRNA synthetase family.</text>
</comment>
<dbReference type="Gene3D" id="1.10.730.10">
    <property type="entry name" value="Isoleucyl-tRNA Synthetase, Domain 1"/>
    <property type="match status" value="1"/>
</dbReference>
<name>A0A2N3NIW7_9PEZI</name>
<dbReference type="InterPro" id="IPR009008">
    <property type="entry name" value="Val/Leu/Ile-tRNA-synth_edit"/>
</dbReference>
<feature type="region of interest" description="Disordered" evidence="11">
    <location>
        <begin position="1"/>
        <end position="20"/>
    </location>
</feature>
<dbReference type="VEuPathDB" id="FungiDB:jhhlp_001661"/>
<evidence type="ECO:0000259" key="12">
    <source>
        <dbReference type="Pfam" id="PF00133"/>
    </source>
</evidence>
<keyword evidence="7" id="KW-0030">Aminoacyl-tRNA synthetase</keyword>
<proteinExistence type="inferred from homology"/>
<feature type="domain" description="Aminoacyl-tRNA synthetase class Ia" evidence="12">
    <location>
        <begin position="30"/>
        <end position="655"/>
    </location>
</feature>
<protein>
    <recommendedName>
        <fullName evidence="10">Isoleucine--tRNA ligase, cytoplasmic</fullName>
        <ecNumber evidence="2">6.1.1.5</ecNumber>
    </recommendedName>
    <alternativeName>
        <fullName evidence="8">Isoleucyl-tRNA synthetase</fullName>
    </alternativeName>
</protein>
<dbReference type="GO" id="GO:0006428">
    <property type="term" value="P:isoleucyl-tRNA aminoacylation"/>
    <property type="evidence" value="ECO:0007669"/>
    <property type="project" value="InterPro"/>
</dbReference>
<comment type="caution">
    <text evidence="14">The sequence shown here is derived from an EMBL/GenBank/DDBJ whole genome shotgun (WGS) entry which is preliminary data.</text>
</comment>
<dbReference type="InterPro" id="IPR023586">
    <property type="entry name" value="Ile-tRNA-ligase_type2"/>
</dbReference>
<dbReference type="GO" id="GO:0002161">
    <property type="term" value="F:aminoacyl-tRNA deacylase activity"/>
    <property type="evidence" value="ECO:0007669"/>
    <property type="project" value="InterPro"/>
</dbReference>
<dbReference type="InterPro" id="IPR002300">
    <property type="entry name" value="aa-tRNA-synth_Ia"/>
</dbReference>
<evidence type="ECO:0000256" key="4">
    <source>
        <dbReference type="ARBA" id="ARBA00022741"/>
    </source>
</evidence>
<sequence>MVAQEHKSSAPPPTQSPIMSISFPKTEEEVLQFWKDVDAFQTQLRLTEDGPRFTFYDGPPFGLPHYGHLLASTIKDIIPRYWSMKGHHVIRRFGWDTHGVPIEYEIDKRLGISGRDAVMQMGIEKYNAECRAIVMRYAAEWRRTIERLGRWIDFDNDYKSMDTTFMESCWWVFKQLFDGDHVYRAYQIMPYSTALCTPLSLMEAKQNEKMTQDPAIIVSFPIVGVEGMENTSFLIYTTTPWTLPSNLLIAAHPEFEYLVILDEASGRQYVLMESGLGSIYKNLKKAKYKVIKKLKGKDIVGWKYEPLFKYFVKDFSDCFQVISADYVEAGEGTGLVHQAPAFGQEDYDAAVAAGFIHPKRLPPCPVDDKGQFTKEIPEYAGQHVKVADKAILKDLRSTGRLIVESTTMHSDKFCWRSDTQLIRKAVSSWFIRVTDSVPEMQKNLEGTNWVPTVVKERRFANWVANAHDWNVSRNRYWGTPIPLWVSEDYEEVVCVGSIAELRELSGYEGPLDDIHRDKIDNITIPSKKGKGNLRRIDEIFDCWFESGSMPYASAHYPFENKDNFQGGLFPADFIAEGLDQTRGWFYTLTVLGNKLFHVSPFKNCIVNGIVLAEDGKKMSKRLMNYPDPSLILSQYGSDALRLYLINSPVVRAESIRFKESGVKEIVSRVLLPLWNSYRFFSEQAALYKKTTGKEFVGAKSLSGDQLTNVMDRWILADCQSLLRFMDQEMLAYRLYTVVPRLLRIIDDLTNWYIRFNRKRLKGGAGLGVEDTEAALNTLLQVLFTIVRALAPFTPFLTEHIYGLLKPQLQPILEDYKDSRSVHFLPFPTVQEALFDEVVERKVAAMQKVIQLGRTVRERCTLPLKTPLLSIAVIADPEVLADVESLSSYVQEELNIRNIILTSDEAQYNIILEAKVDWPTLGKKLKKDVQVVRKGLPGLSQDQLRQYLKEKTIVVDGIQLEENDLNIVRVLGGDSGVQSADGAKWEPAFSEDVIVLLDTVPHPELAEEGIAREIINRIQKMRKKAGLVPTDDIRMQYKVVAKTDDLDFANLVSSREELFKSTVRGALEPAPETNEADALILEEEQVIGDLTVMLRLAKL</sequence>
<keyword evidence="15" id="KW-1185">Reference proteome</keyword>
<dbReference type="FunFam" id="1.10.730.10:FF:000004">
    <property type="entry name" value="Isoleucyl-tRNA synthetase, cytoplasmic"/>
    <property type="match status" value="1"/>
</dbReference>
<dbReference type="FunFam" id="3.40.50.620:FF:000023">
    <property type="entry name" value="Isoleucyl-tRNA synthetase,cytoplasmic"/>
    <property type="match status" value="1"/>
</dbReference>
<dbReference type="InterPro" id="IPR014729">
    <property type="entry name" value="Rossmann-like_a/b/a_fold"/>
</dbReference>
<dbReference type="SUPFAM" id="SSF47323">
    <property type="entry name" value="Anticodon-binding domain of a subclass of class I aminoacyl-tRNA synthetases"/>
    <property type="match status" value="1"/>
</dbReference>
<dbReference type="FunFam" id="3.40.50.620:FF:000133">
    <property type="entry name" value="Isoleucyl-tRNA synthetase, cytoplasmic"/>
    <property type="match status" value="1"/>
</dbReference>
<dbReference type="GO" id="GO:0000049">
    <property type="term" value="F:tRNA binding"/>
    <property type="evidence" value="ECO:0007669"/>
    <property type="project" value="InterPro"/>
</dbReference>
<evidence type="ECO:0000256" key="7">
    <source>
        <dbReference type="ARBA" id="ARBA00023146"/>
    </source>
</evidence>
<dbReference type="GO" id="GO:0005524">
    <property type="term" value="F:ATP binding"/>
    <property type="evidence" value="ECO:0007669"/>
    <property type="project" value="UniProtKB-KW"/>
</dbReference>
<evidence type="ECO:0000256" key="10">
    <source>
        <dbReference type="ARBA" id="ARBA00069879"/>
    </source>
</evidence>
<keyword evidence="6" id="KW-0648">Protein biosynthesis</keyword>
<feature type="domain" description="Methionyl/Valyl/Leucyl/Isoleucyl-tRNA synthetase anticodon-binding" evidence="13">
    <location>
        <begin position="711"/>
        <end position="868"/>
    </location>
</feature>
<dbReference type="InterPro" id="IPR009080">
    <property type="entry name" value="tRNAsynth_Ia_anticodon-bd"/>
</dbReference>
<dbReference type="OrthoDB" id="1706657at2759"/>
<evidence type="ECO:0000256" key="2">
    <source>
        <dbReference type="ARBA" id="ARBA00013165"/>
    </source>
</evidence>
<dbReference type="SUPFAM" id="SSF52374">
    <property type="entry name" value="Nucleotidylyl transferase"/>
    <property type="match status" value="1"/>
</dbReference>
<evidence type="ECO:0000256" key="6">
    <source>
        <dbReference type="ARBA" id="ARBA00022917"/>
    </source>
</evidence>
<dbReference type="AlphaFoldDB" id="A0A2N3NIW7"/>
<dbReference type="PANTHER" id="PTHR42780:SF1">
    <property type="entry name" value="ISOLEUCINE--TRNA LIGASE, CYTOPLASMIC"/>
    <property type="match status" value="1"/>
</dbReference>
<dbReference type="CDD" id="cd00818">
    <property type="entry name" value="IleRS_core"/>
    <property type="match status" value="1"/>
</dbReference>
<keyword evidence="3" id="KW-0436">Ligase</keyword>
<dbReference type="Proteomes" id="UP000233524">
    <property type="component" value="Unassembled WGS sequence"/>
</dbReference>
<dbReference type="InterPro" id="IPR013155">
    <property type="entry name" value="M/V/L/I-tRNA-synth_anticd-bd"/>
</dbReference>
<evidence type="ECO:0000259" key="13">
    <source>
        <dbReference type="Pfam" id="PF08264"/>
    </source>
</evidence>
<dbReference type="CDD" id="cd07961">
    <property type="entry name" value="Anticodon_Ia_Ile_ABEc"/>
    <property type="match status" value="1"/>
</dbReference>
<keyword evidence="5" id="KW-0067">ATP-binding</keyword>
<dbReference type="PANTHER" id="PTHR42780">
    <property type="entry name" value="SOLEUCYL-TRNA SYNTHETASE"/>
    <property type="match status" value="1"/>
</dbReference>
<dbReference type="GO" id="GO:0004822">
    <property type="term" value="F:isoleucine-tRNA ligase activity"/>
    <property type="evidence" value="ECO:0007669"/>
    <property type="project" value="UniProtKB-EC"/>
</dbReference>
<dbReference type="EC" id="6.1.1.5" evidence="2"/>
<reference evidence="14 15" key="1">
    <citation type="journal article" date="2017" name="G3 (Bethesda)">
        <title>First Draft Genome Sequence of the Pathogenic Fungus Lomentospora prolificans (Formerly Scedosporium prolificans).</title>
        <authorList>
            <person name="Luo R."/>
            <person name="Zimin A."/>
            <person name="Workman R."/>
            <person name="Fan Y."/>
            <person name="Pertea G."/>
            <person name="Grossman N."/>
            <person name="Wear M.P."/>
            <person name="Jia B."/>
            <person name="Miller H."/>
            <person name="Casadevall A."/>
            <person name="Timp W."/>
            <person name="Zhang S.X."/>
            <person name="Salzberg S.L."/>
        </authorList>
    </citation>
    <scope>NUCLEOTIDE SEQUENCE [LARGE SCALE GENOMIC DNA]</scope>
    <source>
        <strain evidence="14 15">JHH-5317</strain>
    </source>
</reference>
<dbReference type="FunCoup" id="A0A2N3NIW7">
    <property type="interactions" value="1122"/>
</dbReference>
<dbReference type="Pfam" id="PF00133">
    <property type="entry name" value="tRNA-synt_1"/>
    <property type="match status" value="1"/>
</dbReference>
<dbReference type="STRING" id="41688.A0A2N3NIW7"/>
<evidence type="ECO:0000256" key="3">
    <source>
        <dbReference type="ARBA" id="ARBA00022598"/>
    </source>
</evidence>
<dbReference type="NCBIfam" id="TIGR00392">
    <property type="entry name" value="ileS"/>
    <property type="match status" value="1"/>
</dbReference>
<dbReference type="Gene3D" id="3.90.740.10">
    <property type="entry name" value="Valyl/Leucyl/Isoleucyl-tRNA synthetase, editing domain"/>
    <property type="match status" value="1"/>
</dbReference>
<dbReference type="InterPro" id="IPR002301">
    <property type="entry name" value="Ile-tRNA-ligase"/>
</dbReference>
<evidence type="ECO:0000256" key="1">
    <source>
        <dbReference type="ARBA" id="ARBA00005594"/>
    </source>
</evidence>
<accession>A0A2N3NIW7</accession>
<evidence type="ECO:0000256" key="5">
    <source>
        <dbReference type="ARBA" id="ARBA00022840"/>
    </source>
</evidence>
<dbReference type="SUPFAM" id="SSF50677">
    <property type="entry name" value="ValRS/IleRS/LeuRS editing domain"/>
    <property type="match status" value="1"/>
</dbReference>
<dbReference type="Pfam" id="PF08264">
    <property type="entry name" value="Anticodon_1"/>
    <property type="match status" value="1"/>
</dbReference>
<evidence type="ECO:0000313" key="15">
    <source>
        <dbReference type="Proteomes" id="UP000233524"/>
    </source>
</evidence>
<evidence type="ECO:0000256" key="11">
    <source>
        <dbReference type="SAM" id="MobiDB-lite"/>
    </source>
</evidence>
<keyword evidence="4" id="KW-0547">Nucleotide-binding</keyword>
<comment type="catalytic activity">
    <reaction evidence="9">
        <text>tRNA(Ile) + L-isoleucine + ATP = L-isoleucyl-tRNA(Ile) + AMP + diphosphate</text>
        <dbReference type="Rhea" id="RHEA:11060"/>
        <dbReference type="Rhea" id="RHEA-COMP:9666"/>
        <dbReference type="Rhea" id="RHEA-COMP:9695"/>
        <dbReference type="ChEBI" id="CHEBI:30616"/>
        <dbReference type="ChEBI" id="CHEBI:33019"/>
        <dbReference type="ChEBI" id="CHEBI:58045"/>
        <dbReference type="ChEBI" id="CHEBI:78442"/>
        <dbReference type="ChEBI" id="CHEBI:78528"/>
        <dbReference type="ChEBI" id="CHEBI:456215"/>
        <dbReference type="EC" id="6.1.1.5"/>
    </reaction>
</comment>
<evidence type="ECO:0000256" key="8">
    <source>
        <dbReference type="ARBA" id="ARBA00032665"/>
    </source>
</evidence>
<dbReference type="PRINTS" id="PR00984">
    <property type="entry name" value="TRNASYNTHILE"/>
</dbReference>
<evidence type="ECO:0000313" key="14">
    <source>
        <dbReference type="EMBL" id="PKS12361.1"/>
    </source>
</evidence>
<evidence type="ECO:0000256" key="9">
    <source>
        <dbReference type="ARBA" id="ARBA00048359"/>
    </source>
</evidence>
<dbReference type="Gene3D" id="3.40.50.620">
    <property type="entry name" value="HUPs"/>
    <property type="match status" value="2"/>
</dbReference>
<dbReference type="InParanoid" id="A0A2N3NIW7"/>
<dbReference type="InterPro" id="IPR033709">
    <property type="entry name" value="Anticodon_Ile_ABEc"/>
</dbReference>
<gene>
    <name evidence="14" type="ORF">jhhlp_001661</name>
</gene>
<dbReference type="EMBL" id="NLAX01000004">
    <property type="protein sequence ID" value="PKS12361.1"/>
    <property type="molecule type" value="Genomic_DNA"/>
</dbReference>